<keyword evidence="9" id="KW-1185">Reference proteome</keyword>
<dbReference type="InterPro" id="IPR004107">
    <property type="entry name" value="Integrase_SAM-like_N"/>
</dbReference>
<dbReference type="PANTHER" id="PTHR30349:SF64">
    <property type="entry name" value="PROPHAGE INTEGRASE INTD-RELATED"/>
    <property type="match status" value="1"/>
</dbReference>
<dbReference type="Pfam" id="PF14659">
    <property type="entry name" value="Phage_int_SAM_3"/>
    <property type="match status" value="1"/>
</dbReference>
<dbReference type="InterPro" id="IPR050090">
    <property type="entry name" value="Tyrosine_recombinase_XerCD"/>
</dbReference>
<dbReference type="InterPro" id="IPR010998">
    <property type="entry name" value="Integrase_recombinase_N"/>
</dbReference>
<evidence type="ECO:0000256" key="2">
    <source>
        <dbReference type="ARBA" id="ARBA00022908"/>
    </source>
</evidence>
<evidence type="ECO:0000259" key="7">
    <source>
        <dbReference type="PROSITE" id="PS51900"/>
    </source>
</evidence>
<comment type="similarity">
    <text evidence="1">Belongs to the 'phage' integrase family.</text>
</comment>
<evidence type="ECO:0000256" key="4">
    <source>
        <dbReference type="ARBA" id="ARBA00023172"/>
    </source>
</evidence>
<dbReference type="InterPro" id="IPR013762">
    <property type="entry name" value="Integrase-like_cat_sf"/>
</dbReference>
<reference evidence="8" key="1">
    <citation type="submission" date="2024-05" db="EMBL/GenBank/DDBJ databases">
        <title>Isolation and characterization of Sporomusa carbonis sp. nov., a carboxydotrophic hydrogenogen in the genus of Sporomusa isolated from a charcoal burning pile.</title>
        <authorList>
            <person name="Boeer T."/>
            <person name="Rosenbaum F."/>
            <person name="Eysell L."/>
            <person name="Mueller V."/>
            <person name="Daniel R."/>
            <person name="Poehlein A."/>
        </authorList>
    </citation>
    <scope>NUCLEOTIDE SEQUENCE [LARGE SCALE GENOMIC DNA]</scope>
    <source>
        <strain evidence="8">DSM 3132</strain>
    </source>
</reference>
<evidence type="ECO:0000313" key="8">
    <source>
        <dbReference type="EMBL" id="XFO70365.1"/>
    </source>
</evidence>
<dbReference type="PROSITE" id="PS51900">
    <property type="entry name" value="CB"/>
    <property type="match status" value="1"/>
</dbReference>
<dbReference type="InterPro" id="IPR044068">
    <property type="entry name" value="CB"/>
</dbReference>
<sequence>MAKERRENGAGTKPKQLANGKWWKKISYTDNYGNKGRKNIYGNSEAQCKANEKTFLKELADGLKAATDIKTLGQWLTKWLEVYKKPPISEITTYAAYEHQINQHIIPELGDSQLKKLQRVHIQEFFNKKGEKLSPSTLKLIKAILNDALNMAVVDGYITKNPLVKIALPTPEAKKIKPLVKDEIVKLLKAAEGSPFYTIIYLAIHTGARKGELAALTWDDIDFKAKKIHIQHSVKYDRANRKFIIGSTKTDGHRSIPIHATVLAELKKHKAKQAAEKLELGDAYEKNNLVFAKPTGEILSLTVLASKFNAIVKESGIERRTFHDLRHTFASICISRKENVKALSEYLGHSNVGITYNTYGHLMPGDKESIANAITAYLAGE</sequence>
<feature type="domain" description="Tyr recombinase" evidence="6">
    <location>
        <begin position="174"/>
        <end position="372"/>
    </location>
</feature>
<dbReference type="Gene3D" id="1.10.150.130">
    <property type="match status" value="1"/>
</dbReference>
<dbReference type="PANTHER" id="PTHR30349">
    <property type="entry name" value="PHAGE INTEGRASE-RELATED"/>
    <property type="match status" value="1"/>
</dbReference>
<name>A0ABZ3IWI9_SPOA4</name>
<dbReference type="InterPro" id="IPR011010">
    <property type="entry name" value="DNA_brk_join_enz"/>
</dbReference>
<organism evidence="8 9">
    <name type="scientific">Sporomusa acidovorans (strain ATCC 49682 / DSM 3132 / Mol)</name>
    <dbReference type="NCBI Taxonomy" id="1123286"/>
    <lineage>
        <taxon>Bacteria</taxon>
        <taxon>Bacillati</taxon>
        <taxon>Bacillota</taxon>
        <taxon>Negativicutes</taxon>
        <taxon>Selenomonadales</taxon>
        <taxon>Sporomusaceae</taxon>
        <taxon>Sporomusa</taxon>
    </lineage>
</organism>
<dbReference type="Pfam" id="PF00589">
    <property type="entry name" value="Phage_integrase"/>
    <property type="match status" value="1"/>
</dbReference>
<feature type="domain" description="Core-binding (CB)" evidence="7">
    <location>
        <begin position="70"/>
        <end position="153"/>
    </location>
</feature>
<dbReference type="InterPro" id="IPR002104">
    <property type="entry name" value="Integrase_catalytic"/>
</dbReference>
<keyword evidence="2" id="KW-0229">DNA integration</keyword>
<dbReference type="PROSITE" id="PS51898">
    <property type="entry name" value="TYR_RECOMBINASE"/>
    <property type="match status" value="1"/>
</dbReference>
<evidence type="ECO:0000256" key="3">
    <source>
        <dbReference type="ARBA" id="ARBA00023125"/>
    </source>
</evidence>
<keyword evidence="3 5" id="KW-0238">DNA-binding</keyword>
<evidence type="ECO:0000313" key="9">
    <source>
        <dbReference type="Proteomes" id="UP000216052"/>
    </source>
</evidence>
<keyword evidence="4" id="KW-0233">DNA recombination</keyword>
<evidence type="ECO:0000256" key="5">
    <source>
        <dbReference type="PROSITE-ProRule" id="PRU01248"/>
    </source>
</evidence>
<dbReference type="Proteomes" id="UP000216052">
    <property type="component" value="Chromosome"/>
</dbReference>
<dbReference type="CDD" id="cd01189">
    <property type="entry name" value="INT_ICEBs1_C_like"/>
    <property type="match status" value="1"/>
</dbReference>
<evidence type="ECO:0000259" key="6">
    <source>
        <dbReference type="PROSITE" id="PS51898"/>
    </source>
</evidence>
<dbReference type="SUPFAM" id="SSF56349">
    <property type="entry name" value="DNA breaking-rejoining enzymes"/>
    <property type="match status" value="1"/>
</dbReference>
<evidence type="ECO:0000256" key="1">
    <source>
        <dbReference type="ARBA" id="ARBA00008857"/>
    </source>
</evidence>
<accession>A0ABZ3IWI9</accession>
<dbReference type="Gene3D" id="1.10.443.10">
    <property type="entry name" value="Intergrase catalytic core"/>
    <property type="match status" value="1"/>
</dbReference>
<dbReference type="RefSeq" id="WP_093793914.1">
    <property type="nucleotide sequence ID" value="NZ_CP155571.1"/>
</dbReference>
<dbReference type="EMBL" id="CP155571">
    <property type="protein sequence ID" value="XFO70365.1"/>
    <property type="molecule type" value="Genomic_DNA"/>
</dbReference>
<proteinExistence type="inferred from homology"/>
<gene>
    <name evidence="8" type="primary">xerC_1</name>
    <name evidence="8" type="ORF">SPACI_003530</name>
</gene>
<protein>
    <submittedName>
        <fullName evidence="8">Tyrosine recombinase XerC</fullName>
    </submittedName>
</protein>